<accession>A0A1I7CHV7</accession>
<dbReference type="AlphaFoldDB" id="A0A1I7CHV7"/>
<evidence type="ECO:0000313" key="1">
    <source>
        <dbReference type="EMBL" id="SFT99028.1"/>
    </source>
</evidence>
<dbReference type="OrthoDB" id="960108at2"/>
<keyword evidence="2" id="KW-1185">Reference proteome</keyword>
<proteinExistence type="predicted"/>
<reference evidence="2" key="1">
    <citation type="submission" date="2016-10" db="EMBL/GenBank/DDBJ databases">
        <authorList>
            <person name="Varghese N."/>
            <person name="Submissions S."/>
        </authorList>
    </citation>
    <scope>NUCLEOTIDE SEQUENCE [LARGE SCALE GENOMIC DNA]</scope>
    <source>
        <strain evidence="2">DSM 23445</strain>
    </source>
</reference>
<sequence>MKKINNEVYFSLFCKWQESGQSKATFAAAAGIPKQTFYYWCKKFETDSVSSTSPSPFSIIPMDHIAASPVARINYPSGICVELFGAVDVATVRELVG</sequence>
<dbReference type="STRING" id="305507.SAMN04489724_3217"/>
<protein>
    <submittedName>
        <fullName evidence="1">Uncharacterized protein</fullName>
    </submittedName>
</protein>
<dbReference type="RefSeq" id="WP_091695304.1">
    <property type="nucleotide sequence ID" value="NZ_FPBF01000004.1"/>
</dbReference>
<name>A0A1I7CHV7_9BACT</name>
<dbReference type="NCBIfam" id="NF047593">
    <property type="entry name" value="IS66_ISAeme5_TnpA"/>
    <property type="match status" value="1"/>
</dbReference>
<organism evidence="1 2">
    <name type="scientific">Algoriphagus locisalis</name>
    <dbReference type="NCBI Taxonomy" id="305507"/>
    <lineage>
        <taxon>Bacteria</taxon>
        <taxon>Pseudomonadati</taxon>
        <taxon>Bacteroidota</taxon>
        <taxon>Cytophagia</taxon>
        <taxon>Cytophagales</taxon>
        <taxon>Cyclobacteriaceae</taxon>
        <taxon>Algoriphagus</taxon>
    </lineage>
</organism>
<evidence type="ECO:0000313" key="2">
    <source>
        <dbReference type="Proteomes" id="UP000199673"/>
    </source>
</evidence>
<gene>
    <name evidence="1" type="ORF">SAMN04489724_3217</name>
</gene>
<dbReference type="Proteomes" id="UP000199673">
    <property type="component" value="Unassembled WGS sequence"/>
</dbReference>
<dbReference type="EMBL" id="FPBF01000004">
    <property type="protein sequence ID" value="SFT99028.1"/>
    <property type="molecule type" value="Genomic_DNA"/>
</dbReference>